<gene>
    <name evidence="2" type="ORF">KGD83_20060</name>
</gene>
<feature type="domain" description="Flavodoxin-like" evidence="1">
    <location>
        <begin position="3"/>
        <end position="175"/>
    </location>
</feature>
<dbReference type="Gene3D" id="3.40.50.360">
    <property type="match status" value="1"/>
</dbReference>
<dbReference type="RefSeq" id="WP_212640644.1">
    <property type="nucleotide sequence ID" value="NZ_CP074132.1"/>
</dbReference>
<name>A0ABX8C2D8_9ACTN</name>
<sequence length="175" mass="18896">MSVLVGYASEHGSTREIAERIAGRLRERGHTADVRSLAEAPGAGAYRAAVLGSAVHGGSWIPEASRYLHANAAPLGRMPVWLFSVGLARVVGGWFEKHAQEPAEVAELRDALGFREHRLLAGSLRPEHLPRFGRVVYRLMRGRYGDFRDWDEIDGWADAIAADLSGAGTSGAAPV</sequence>
<organism evidence="2 3">
    <name type="scientific">Nocardiopsis akebiae</name>
    <dbReference type="NCBI Taxonomy" id="2831968"/>
    <lineage>
        <taxon>Bacteria</taxon>
        <taxon>Bacillati</taxon>
        <taxon>Actinomycetota</taxon>
        <taxon>Actinomycetes</taxon>
        <taxon>Streptosporangiales</taxon>
        <taxon>Nocardiopsidaceae</taxon>
        <taxon>Nocardiopsis</taxon>
    </lineage>
</organism>
<keyword evidence="3" id="KW-1185">Reference proteome</keyword>
<evidence type="ECO:0000313" key="3">
    <source>
        <dbReference type="Proteomes" id="UP000678016"/>
    </source>
</evidence>
<dbReference type="InterPro" id="IPR029039">
    <property type="entry name" value="Flavoprotein-like_sf"/>
</dbReference>
<dbReference type="Pfam" id="PF12724">
    <property type="entry name" value="Flavodoxin_5"/>
    <property type="match status" value="1"/>
</dbReference>
<dbReference type="EMBL" id="CP074132">
    <property type="protein sequence ID" value="QUX27584.1"/>
    <property type="molecule type" value="Genomic_DNA"/>
</dbReference>
<proteinExistence type="predicted"/>
<dbReference type="InterPro" id="IPR026816">
    <property type="entry name" value="Flavodoxin_dom"/>
</dbReference>
<evidence type="ECO:0000313" key="2">
    <source>
        <dbReference type="EMBL" id="QUX27584.1"/>
    </source>
</evidence>
<protein>
    <submittedName>
        <fullName evidence="2">Flavodoxin domain-containing protein</fullName>
    </submittedName>
</protein>
<accession>A0ABX8C2D8</accession>
<dbReference type="Proteomes" id="UP000678016">
    <property type="component" value="Chromosome"/>
</dbReference>
<dbReference type="SUPFAM" id="SSF52218">
    <property type="entry name" value="Flavoproteins"/>
    <property type="match status" value="1"/>
</dbReference>
<dbReference type="PROSITE" id="PS50902">
    <property type="entry name" value="FLAVODOXIN_LIKE"/>
    <property type="match status" value="1"/>
</dbReference>
<reference evidence="3" key="1">
    <citation type="submission" date="2021-05" db="EMBL/GenBank/DDBJ databases">
        <title>Direct Submission.</title>
        <authorList>
            <person name="Li K."/>
            <person name="Gao J."/>
        </authorList>
    </citation>
    <scope>NUCLEOTIDE SEQUENCE [LARGE SCALE GENOMIC DNA]</scope>
    <source>
        <strain evidence="3">HDS12</strain>
    </source>
</reference>
<evidence type="ECO:0000259" key="1">
    <source>
        <dbReference type="PROSITE" id="PS50902"/>
    </source>
</evidence>
<dbReference type="InterPro" id="IPR008254">
    <property type="entry name" value="Flavodoxin/NO_synth"/>
</dbReference>